<dbReference type="GeneID" id="61529917"/>
<keyword evidence="3" id="KW-1185">Reference proteome</keyword>
<geneLocation type="plasmid" evidence="3">
    <name>pri-1</name>
</geneLocation>
<feature type="chain" id="PRO_5008251126" description="Alginate biosynthesis protein AlgF" evidence="1">
    <location>
        <begin position="22"/>
        <end position="189"/>
    </location>
</feature>
<dbReference type="OrthoDB" id="9881613at2"/>
<proteinExistence type="predicted"/>
<keyword evidence="2" id="KW-0614">Plasmid</keyword>
<dbReference type="RefSeq" id="WP_024979592.1">
    <property type="nucleotide sequence ID" value="NZ_CP016024.1"/>
</dbReference>
<protein>
    <recommendedName>
        <fullName evidence="4">Alginate biosynthesis protein AlgF</fullName>
    </recommendedName>
</protein>
<accession>A0A192A882</accession>
<evidence type="ECO:0000313" key="3">
    <source>
        <dbReference type="Proteomes" id="UP000078572"/>
    </source>
</evidence>
<evidence type="ECO:0008006" key="4">
    <source>
        <dbReference type="Google" id="ProtNLM"/>
    </source>
</evidence>
<evidence type="ECO:0000256" key="1">
    <source>
        <dbReference type="SAM" id="SignalP"/>
    </source>
</evidence>
<evidence type="ECO:0000313" key="2">
    <source>
        <dbReference type="EMBL" id="ANJ76476.1"/>
    </source>
</evidence>
<sequence length="189" mass="19731">MKTIRAIAAAVLVMASAVAHADVGAPQPKSHLPGLEALEKNPKALNLTVQSFGKTTHVTLALNANPTHFESKEVFGYMGLSKSGQVEPMQESVGLRVVAVPVAIMPNGALVVRLALDNSRLDALKTVKLGDRAFQLADISRDVSEATLVVKDGEEVPVMVAQDAGKRAFQVSARLAGSGDALPAAEATN</sequence>
<keyword evidence="1" id="KW-0732">Signal</keyword>
<feature type="signal peptide" evidence="1">
    <location>
        <begin position="1"/>
        <end position="21"/>
    </location>
</feature>
<name>A0A192A882_9RALS</name>
<gene>
    <name evidence="2" type="ORF">A9Y76_28210</name>
</gene>
<dbReference type="EMBL" id="CP016024">
    <property type="protein sequence ID" value="ANJ76476.1"/>
    <property type="molecule type" value="Genomic_DNA"/>
</dbReference>
<dbReference type="AlphaFoldDB" id="A0A192A882"/>
<dbReference type="Proteomes" id="UP000078572">
    <property type="component" value="Plasmid pRI-1"/>
</dbReference>
<organism evidence="2 3">
    <name type="scientific">Ralstonia insidiosa</name>
    <dbReference type="NCBI Taxonomy" id="190721"/>
    <lineage>
        <taxon>Bacteria</taxon>
        <taxon>Pseudomonadati</taxon>
        <taxon>Pseudomonadota</taxon>
        <taxon>Betaproteobacteria</taxon>
        <taxon>Burkholderiales</taxon>
        <taxon>Burkholderiaceae</taxon>
        <taxon>Ralstonia</taxon>
    </lineage>
</organism>
<reference evidence="3" key="1">
    <citation type="submission" date="2016-06" db="EMBL/GenBank/DDBJ databases">
        <authorList>
            <person name="Xu Y."/>
            <person name="Nagy A."/>
            <person name="Yan X."/>
            <person name="Kim S.W."/>
            <person name="Haley B."/>
            <person name="Liu N.T."/>
            <person name="Nou X."/>
        </authorList>
    </citation>
    <scope>NUCLEOTIDE SEQUENCE [LARGE SCALE GENOMIC DNA]</scope>
    <source>
        <strain evidence="3">ATCC 49129</strain>
        <plasmid evidence="3">pri-1</plasmid>
    </source>
</reference>